<feature type="region of interest" description="Disordered" evidence="1">
    <location>
        <begin position="382"/>
        <end position="421"/>
    </location>
</feature>
<feature type="region of interest" description="Disordered" evidence="1">
    <location>
        <begin position="1"/>
        <end position="130"/>
    </location>
</feature>
<dbReference type="EMBL" id="MG011689">
    <property type="protein sequence ID" value="AVK74566.1"/>
    <property type="molecule type" value="Genomic_DNA"/>
</dbReference>
<feature type="region of interest" description="Disordered" evidence="1">
    <location>
        <begin position="188"/>
        <end position="230"/>
    </location>
</feature>
<proteinExistence type="predicted"/>
<feature type="compositionally biased region" description="Basic and acidic residues" evidence="1">
    <location>
        <begin position="64"/>
        <end position="74"/>
    </location>
</feature>
<name>A0A2U7U814_9VIRU</name>
<protein>
    <submittedName>
        <fullName evidence="2">Uncharacterized protein</fullName>
    </submittedName>
</protein>
<organism evidence="2">
    <name type="scientific">Pandoravirus quercus</name>
    <dbReference type="NCBI Taxonomy" id="2107709"/>
    <lineage>
        <taxon>Viruses</taxon>
        <taxon>Pandoravirus</taxon>
    </lineage>
</organism>
<feature type="compositionally biased region" description="Low complexity" evidence="1">
    <location>
        <begin position="392"/>
        <end position="402"/>
    </location>
</feature>
<accession>A0A2U7U814</accession>
<dbReference type="Proteomes" id="UP000248852">
    <property type="component" value="Segment"/>
</dbReference>
<dbReference type="GeneID" id="36843707"/>
<feature type="compositionally biased region" description="Acidic residues" evidence="1">
    <location>
        <begin position="45"/>
        <end position="57"/>
    </location>
</feature>
<feature type="compositionally biased region" description="Basic and acidic residues" evidence="1">
    <location>
        <begin position="117"/>
        <end position="130"/>
    </location>
</feature>
<dbReference type="RefSeq" id="YP_009482835.1">
    <property type="nucleotide sequence ID" value="NC_037667.1"/>
</dbReference>
<sequence>MSSMTNMSALSAGAIPPGFFGGRSRVSERGQPTPPYDAFAAIDPLGDDDRDDNDDDSSTSSTNDYDRNGRDDRGGRHHNGPMGDRNDGAAIGNGATSSYAGERGAMYGGNGQTGRRHSTDRGRRTDPRGRDAYFGCVADVPAAAAAPMAADDLRGMPTEADAGPSRFGCPGPAQADRRARFADGFSGVSRDMRRAPSSAAPASGPMASPLVSFERPSMSSSTSSRMGRDTQADFVDARRAYVEAMDRLRKSQHAYQAKREECIRQMDAEANMMMVPLREAAANAEDKMRIAARSLQQQFDRRLVELEADRTLTREERAVQRAAVERARAAALHPDDAYERRQREASSTAGLLSMVDSLLGGLMGGGGGVGAPFVTVRMIPSEASMAPPPPSARRMAGQAPMRAPSPPATPSSSSVRIEEID</sequence>
<dbReference type="KEGG" id="vg:36843707"/>
<evidence type="ECO:0000256" key="1">
    <source>
        <dbReference type="SAM" id="MobiDB-lite"/>
    </source>
</evidence>
<gene>
    <name evidence="2" type="ORF">pqer_cds_144</name>
</gene>
<reference evidence="2" key="1">
    <citation type="journal article" date="2018" name="Nat. Commun.">
        <title>Diversity and evolution of the emerging Pandoraviridae family.</title>
        <authorList>
            <person name="Legendre M."/>
            <person name="Fabre E."/>
            <person name="Poirot O."/>
            <person name="Jeudy S."/>
            <person name="Lartigue A."/>
            <person name="Alempic J.M."/>
            <person name="Beucher L."/>
            <person name="Philippe N."/>
            <person name="Bertaux L."/>
            <person name="Christo-Foroux E."/>
            <person name="Labadie K."/>
            <person name="Coute Y."/>
            <person name="Abergel C."/>
            <person name="Claverie J.M."/>
        </authorList>
    </citation>
    <scope>NUCLEOTIDE SEQUENCE [LARGE SCALE GENOMIC DNA]</scope>
    <source>
        <strain evidence="2">Quercus</strain>
    </source>
</reference>
<evidence type="ECO:0000313" key="2">
    <source>
        <dbReference type="EMBL" id="AVK74566.1"/>
    </source>
</evidence>
<feature type="compositionally biased region" description="Low complexity" evidence="1">
    <location>
        <begin position="195"/>
        <end position="209"/>
    </location>
</feature>